<keyword evidence="1" id="KW-1185">Reference proteome</keyword>
<evidence type="ECO:0000313" key="1">
    <source>
        <dbReference type="Proteomes" id="UP001652625"/>
    </source>
</evidence>
<protein>
    <submittedName>
        <fullName evidence="2">Uncharacterized protein LOC136091703</fullName>
    </submittedName>
</protein>
<dbReference type="Proteomes" id="UP001652625">
    <property type="component" value="Chromosome 15"/>
</dbReference>
<evidence type="ECO:0000313" key="2">
    <source>
        <dbReference type="RefSeq" id="XP_065675482.1"/>
    </source>
</evidence>
<sequence length="175" mass="20218">MEDEFEDEVSTMLLLDEMLHESSKMRPNYEMMLDRQKRTCTHRTKDIQNKSTIDIMAAYPWMSLPKLILAEVKILFNKDLDRELRVSLARISSRVLDIVGKKQDLLLSSILTTIEGEKDEVKKKEMMMNTAVLMLPRLFKGDCSDHLFVAGKMPVVNSPTIVFDFEQKNMATSNI</sequence>
<dbReference type="GeneID" id="136091703"/>
<reference evidence="2" key="1">
    <citation type="submission" date="2025-08" db="UniProtKB">
        <authorList>
            <consortium name="RefSeq"/>
        </authorList>
    </citation>
    <scope>IDENTIFICATION</scope>
</reference>
<gene>
    <name evidence="2" type="primary">LOC136091703</name>
</gene>
<dbReference type="RefSeq" id="XP_065675482.1">
    <property type="nucleotide sequence ID" value="XM_065819410.1"/>
</dbReference>
<accession>A0ABM4DLQ2</accession>
<name>A0ABM4DLQ2_HYDVU</name>
<proteinExistence type="predicted"/>
<organism evidence="1 2">
    <name type="scientific">Hydra vulgaris</name>
    <name type="common">Hydra</name>
    <name type="synonym">Hydra attenuata</name>
    <dbReference type="NCBI Taxonomy" id="6087"/>
    <lineage>
        <taxon>Eukaryota</taxon>
        <taxon>Metazoa</taxon>
        <taxon>Cnidaria</taxon>
        <taxon>Hydrozoa</taxon>
        <taxon>Hydroidolina</taxon>
        <taxon>Anthoathecata</taxon>
        <taxon>Aplanulata</taxon>
        <taxon>Hydridae</taxon>
        <taxon>Hydra</taxon>
    </lineage>
</organism>